<reference evidence="2 3" key="1">
    <citation type="journal article" date="2022" name="bioRxiv">
        <title>Genomics of Preaxostyla Flagellates Illuminates Evolutionary Transitions and the Path Towards Mitochondrial Loss.</title>
        <authorList>
            <person name="Novak L.V.F."/>
            <person name="Treitli S.C."/>
            <person name="Pyrih J."/>
            <person name="Halakuc P."/>
            <person name="Pipaliya S.V."/>
            <person name="Vacek V."/>
            <person name="Brzon O."/>
            <person name="Soukal P."/>
            <person name="Eme L."/>
            <person name="Dacks J.B."/>
            <person name="Karnkowska A."/>
            <person name="Elias M."/>
            <person name="Hampl V."/>
        </authorList>
    </citation>
    <scope>NUCLEOTIDE SEQUENCE [LARGE SCALE GENOMIC DNA]</scope>
    <source>
        <strain evidence="2">NAU3</strain>
        <tissue evidence="2">Gut</tissue>
    </source>
</reference>
<keyword evidence="3" id="KW-1185">Reference proteome</keyword>
<accession>A0ABQ9XWV1</accession>
<evidence type="ECO:0000313" key="3">
    <source>
        <dbReference type="Proteomes" id="UP001281761"/>
    </source>
</evidence>
<feature type="region of interest" description="Disordered" evidence="1">
    <location>
        <begin position="1"/>
        <end position="23"/>
    </location>
</feature>
<organism evidence="2 3">
    <name type="scientific">Blattamonas nauphoetae</name>
    <dbReference type="NCBI Taxonomy" id="2049346"/>
    <lineage>
        <taxon>Eukaryota</taxon>
        <taxon>Metamonada</taxon>
        <taxon>Preaxostyla</taxon>
        <taxon>Oxymonadida</taxon>
        <taxon>Blattamonas</taxon>
    </lineage>
</organism>
<sequence>MSAIDKKADVGSSPTRSNLSSPPLPFSIDCSPFLNWSETKRESEDEKAVVFQSLIATIKLQHTFDDTLEAKSVNVLEFVTPYDSKSADSLIRCFGRTFDESLTDFVQSIVELITSASPVITTAAMKMLDSVLGHCSAYIHLRLVKADLIPQLILTLNPQSLSFAETDDIHTGLMRIISNSLWLATRGGLAELIIEYWNEQQAVHETIFKQVLVPSEKYIWHLCVNRFSIIEGEQSDEFLTLLARIPQISPSYQPTMEVVLHMPVILTIPSCLTFFENDYTIWSFLDEMVDVQRERNKKRGNFGQMWKTVHRMLRIEGVEDLIEQKLLNDKNPSYGGDIVANSIKWNNLLGMNLPSLW</sequence>
<dbReference type="EMBL" id="JARBJD010000061">
    <property type="protein sequence ID" value="KAK2955940.1"/>
    <property type="molecule type" value="Genomic_DNA"/>
</dbReference>
<name>A0ABQ9XWV1_9EUKA</name>
<comment type="caution">
    <text evidence="2">The sequence shown here is derived from an EMBL/GenBank/DDBJ whole genome shotgun (WGS) entry which is preliminary data.</text>
</comment>
<feature type="compositionally biased region" description="Polar residues" evidence="1">
    <location>
        <begin position="12"/>
        <end position="21"/>
    </location>
</feature>
<protein>
    <submittedName>
        <fullName evidence="2">Uncharacterized protein</fullName>
    </submittedName>
</protein>
<proteinExistence type="predicted"/>
<dbReference type="Proteomes" id="UP001281761">
    <property type="component" value="Unassembled WGS sequence"/>
</dbReference>
<evidence type="ECO:0000313" key="2">
    <source>
        <dbReference type="EMBL" id="KAK2955940.1"/>
    </source>
</evidence>
<gene>
    <name evidence="2" type="ORF">BLNAU_9100</name>
</gene>
<evidence type="ECO:0000256" key="1">
    <source>
        <dbReference type="SAM" id="MobiDB-lite"/>
    </source>
</evidence>